<protein>
    <submittedName>
        <fullName evidence="1">Uncharacterized protein</fullName>
    </submittedName>
</protein>
<proteinExistence type="predicted"/>
<accession>A0A9W7BAC2</accession>
<name>A0A9W7BAC2_9STRA</name>
<evidence type="ECO:0000313" key="1">
    <source>
        <dbReference type="EMBL" id="GMH84315.1"/>
    </source>
</evidence>
<reference evidence="2" key="1">
    <citation type="journal article" date="2023" name="Commun. Biol.">
        <title>Genome analysis of Parmales, the sister group of diatoms, reveals the evolutionary specialization of diatoms from phago-mixotrophs to photoautotrophs.</title>
        <authorList>
            <person name="Ban H."/>
            <person name="Sato S."/>
            <person name="Yoshikawa S."/>
            <person name="Yamada K."/>
            <person name="Nakamura Y."/>
            <person name="Ichinomiya M."/>
            <person name="Sato N."/>
            <person name="Blanc-Mathieu R."/>
            <person name="Endo H."/>
            <person name="Kuwata A."/>
            <person name="Ogata H."/>
        </authorList>
    </citation>
    <scope>NUCLEOTIDE SEQUENCE [LARGE SCALE GENOMIC DNA]</scope>
</reference>
<dbReference type="AlphaFoldDB" id="A0A9W7BAC2"/>
<dbReference type="Proteomes" id="UP001162640">
    <property type="component" value="Unassembled WGS sequence"/>
</dbReference>
<sequence length="160" mass="17740">MLYRSGRPENYLQQVLYFVRLERAFVQEIEAFCGGAEFSELVQVDAVHEPRVHGGYLRGFSAKVVKDIHVKFELLVNFVPVVDNRVIVGAETNDDPAGEIVERTEGGSDVAVCRGAVGCENEESFFPLRSELRSLGADLLNNLVDLRTERRAAGGSRALQ</sequence>
<organism evidence="1 2">
    <name type="scientific">Triparma laevis f. inornata</name>
    <dbReference type="NCBI Taxonomy" id="1714386"/>
    <lineage>
        <taxon>Eukaryota</taxon>
        <taxon>Sar</taxon>
        <taxon>Stramenopiles</taxon>
        <taxon>Ochrophyta</taxon>
        <taxon>Bolidophyceae</taxon>
        <taxon>Parmales</taxon>
        <taxon>Triparmaceae</taxon>
        <taxon>Triparma</taxon>
    </lineage>
</organism>
<gene>
    <name evidence="1" type="ORF">TL16_g09886</name>
</gene>
<dbReference type="EMBL" id="BLQM01000342">
    <property type="protein sequence ID" value="GMH84315.1"/>
    <property type="molecule type" value="Genomic_DNA"/>
</dbReference>
<evidence type="ECO:0000313" key="2">
    <source>
        <dbReference type="Proteomes" id="UP001162640"/>
    </source>
</evidence>
<comment type="caution">
    <text evidence="1">The sequence shown here is derived from an EMBL/GenBank/DDBJ whole genome shotgun (WGS) entry which is preliminary data.</text>
</comment>